<proteinExistence type="predicted"/>
<organism evidence="2 3">
    <name type="scientific">Arenicella xantha</name>
    <dbReference type="NCBI Taxonomy" id="644221"/>
    <lineage>
        <taxon>Bacteria</taxon>
        <taxon>Pseudomonadati</taxon>
        <taxon>Pseudomonadota</taxon>
        <taxon>Gammaproteobacteria</taxon>
        <taxon>Arenicellales</taxon>
        <taxon>Arenicellaceae</taxon>
        <taxon>Arenicella</taxon>
    </lineage>
</organism>
<reference evidence="2 3" key="1">
    <citation type="submission" date="2018-06" db="EMBL/GenBank/DDBJ databases">
        <title>Genomic Encyclopedia of Type Strains, Phase IV (KMG-IV): sequencing the most valuable type-strain genomes for metagenomic binning, comparative biology and taxonomic classification.</title>
        <authorList>
            <person name="Goeker M."/>
        </authorList>
    </citation>
    <scope>NUCLEOTIDE SEQUENCE [LARGE SCALE GENOMIC DNA]</scope>
    <source>
        <strain evidence="2 3">DSM 24032</strain>
    </source>
</reference>
<evidence type="ECO:0000256" key="1">
    <source>
        <dbReference type="SAM" id="Phobius"/>
    </source>
</evidence>
<dbReference type="RefSeq" id="WP_113955782.1">
    <property type="nucleotide sequence ID" value="NZ_QNRT01000008.1"/>
</dbReference>
<feature type="transmembrane region" description="Helical" evidence="1">
    <location>
        <begin position="29"/>
        <end position="48"/>
    </location>
</feature>
<evidence type="ECO:0000313" key="2">
    <source>
        <dbReference type="EMBL" id="RBP48303.1"/>
    </source>
</evidence>
<feature type="transmembrane region" description="Helical" evidence="1">
    <location>
        <begin position="195"/>
        <end position="220"/>
    </location>
</feature>
<name>A0A395JF89_9GAMM</name>
<keyword evidence="1" id="KW-0812">Transmembrane</keyword>
<gene>
    <name evidence="2" type="ORF">DFR28_10832</name>
</gene>
<dbReference type="OrthoDB" id="183980at2"/>
<protein>
    <submittedName>
        <fullName evidence="2">Uncharacterized protein</fullName>
    </submittedName>
</protein>
<dbReference type="InParanoid" id="A0A395JF89"/>
<accession>A0A395JF89</accession>
<dbReference type="EMBL" id="QNRT01000008">
    <property type="protein sequence ID" value="RBP48303.1"/>
    <property type="molecule type" value="Genomic_DNA"/>
</dbReference>
<keyword evidence="1" id="KW-1133">Transmembrane helix</keyword>
<feature type="transmembrane region" description="Helical" evidence="1">
    <location>
        <begin position="151"/>
        <end position="175"/>
    </location>
</feature>
<sequence>MQLDKLIIETRLRTGWSAIDLGIALGRRFWLRSFALYLVIALPVFWLTRTFVTESYWLPYFIIWWCKPLFERPSLYFLSRELFQQDMGFWQTLRNWRDWIFPGLGWILTIRRISVGRGMYAPITLLESPSAGQYSKRASVLGSKYASQASWLTVVLFHFESFLAIAAVILLEVFFPDQITFGFGLFEDFQNNSAWVDLGSLMMMAVVAPFYVASGFMLYISRRIELEGWDIEICFRDWMSEQPAASSAMQRAAGPEVKP</sequence>
<comment type="caution">
    <text evidence="2">The sequence shown here is derived from an EMBL/GenBank/DDBJ whole genome shotgun (WGS) entry which is preliminary data.</text>
</comment>
<evidence type="ECO:0000313" key="3">
    <source>
        <dbReference type="Proteomes" id="UP000253083"/>
    </source>
</evidence>
<keyword evidence="3" id="KW-1185">Reference proteome</keyword>
<dbReference type="AlphaFoldDB" id="A0A395JF89"/>
<keyword evidence="1" id="KW-0472">Membrane</keyword>
<dbReference type="Proteomes" id="UP000253083">
    <property type="component" value="Unassembled WGS sequence"/>
</dbReference>